<dbReference type="NCBIfam" id="TIGR00756">
    <property type="entry name" value="PPR"/>
    <property type="match status" value="11"/>
</dbReference>
<dbReference type="Pfam" id="PF20431">
    <property type="entry name" value="E_motif"/>
    <property type="match status" value="1"/>
</dbReference>
<name>A0ABP0TQP7_9BRYO</name>
<feature type="repeat" description="PPR" evidence="2">
    <location>
        <begin position="552"/>
        <end position="586"/>
    </location>
</feature>
<dbReference type="Pfam" id="PF01535">
    <property type="entry name" value="PPR"/>
    <property type="match status" value="1"/>
</dbReference>
<feature type="repeat" description="PPR" evidence="2">
    <location>
        <begin position="342"/>
        <end position="376"/>
    </location>
</feature>
<feature type="repeat" description="PPR" evidence="2">
    <location>
        <begin position="202"/>
        <end position="236"/>
    </location>
</feature>
<dbReference type="InterPro" id="IPR046960">
    <property type="entry name" value="PPR_At4g14850-like_plant"/>
</dbReference>
<dbReference type="InterPro" id="IPR046848">
    <property type="entry name" value="E_motif"/>
</dbReference>
<feature type="repeat" description="PPR" evidence="2">
    <location>
        <begin position="412"/>
        <end position="446"/>
    </location>
</feature>
<feature type="repeat" description="PPR" evidence="2">
    <location>
        <begin position="272"/>
        <end position="306"/>
    </location>
</feature>
<dbReference type="Proteomes" id="UP001497512">
    <property type="component" value="Chromosome 13"/>
</dbReference>
<gene>
    <name evidence="3" type="ORF">CSSPTR1EN2_LOCUS6298</name>
</gene>
<feature type="repeat" description="PPR" evidence="2">
    <location>
        <begin position="862"/>
        <end position="896"/>
    </location>
</feature>
<evidence type="ECO:0008006" key="5">
    <source>
        <dbReference type="Google" id="ProtNLM"/>
    </source>
</evidence>
<dbReference type="PANTHER" id="PTHR47926">
    <property type="entry name" value="PENTATRICOPEPTIDE REPEAT-CONTAINING PROTEIN"/>
    <property type="match status" value="1"/>
</dbReference>
<accession>A0ABP0TQP7</accession>
<dbReference type="PROSITE" id="PS51375">
    <property type="entry name" value="PPR"/>
    <property type="match status" value="12"/>
</dbReference>
<reference evidence="3" key="1">
    <citation type="submission" date="2024-02" db="EMBL/GenBank/DDBJ databases">
        <authorList>
            <consortium name="ELIXIR-Norway"/>
            <consortium name="Elixir Norway"/>
        </authorList>
    </citation>
    <scope>NUCLEOTIDE SEQUENCE</scope>
</reference>
<keyword evidence="4" id="KW-1185">Reference proteome</keyword>
<sequence>MKVWWVATRSYTRYTRPHLQHALPRDTSQFSDPLSAAGLSDLHTAMKEPGPMQVLNNLVQQGICVGAYTYSSLFRKCNEMGDLIEGQKVHAHMIQSGFKPTVYVGNTLLSMYANNGSVEDAHQVFCKLVKKDVVSWTTMIGAYVKHDLVKDAFESFNQMQQEGVKPNKVTCISLLKACSSPKTLEWGKFAHVHIIEAGLESDVRVGTALINMYAKCGCSDEAFEVFSGMQQEGVKLDYITYVSILNACANQAALDRGKWVHSLVKRSGLESNVRVGTALIDMYAQCGSCKDAFEVFHHLQREGVKLDKVTYLSILNACASATALEFGKQVHAQIRNSGFDTDISLVNALIGMYVKCECAKEAFELFHHLIQKGLEPDKITYMSILNSCASPEALELGKEVHAHAIRSKLESDVCVGNALISMYVKCRANEKALNIFQQMQEQGMEPDEITYMGILNACASPAALEWGKDIHSHVKKSRFNSAVSVGNALISMYIKCGANEEAFEVFREMQQKGVKADKITYMSILNACCSPEDLDSGKQIHAHILRSQCDAHVCVGNALISMYAKCGGHAEAFDVFHQMERQGLAPDKITYLRILNACTSLEALEWGKEVHAHIRQSGFESDVRLGNALISMYVKCGGSKEAFDVYCQMTREGLEHDRITYLGILNAFGSPMALDWGKQVHAHIRKSRFDCDVPLKNSLIGMYVKCGCEMEAFEVYHDMQVKGVQPDRITFMNILSACSSSTLENGKKVHEHIVKSGLQDDVGVGNALISMYSKCGSNEKAFEVFHGMQREGVGLDRISYLCILKACASQTGLSEGKQIHHNITEAGLGTDTWIGNALVHMYAKCGSLKDACQVFDAMPQRDIVSWNVMITALAQHGCGKDALEVFEEMRQEAVQPNEITFIGLLSACSHAGLVTEGQGFFNSMYQDHGITPVLEHYGCMVDILGRADYLSEAEDLIKKMPFEANAAVWGALLSPCRLHGQVKLAECAAEHSLKLEPQDAAIYVLLSHMYAAAGLWDSVAKVRKIMNHRGLTKEPGLCWIDVSEKAHYFVAEDRIDPQTEEIYAGLDIG</sequence>
<dbReference type="Pfam" id="PF13812">
    <property type="entry name" value="PPR_3"/>
    <property type="match status" value="1"/>
</dbReference>
<dbReference type="EMBL" id="OZ019905">
    <property type="protein sequence ID" value="CAK9202220.1"/>
    <property type="molecule type" value="Genomic_DNA"/>
</dbReference>
<dbReference type="Pfam" id="PF13041">
    <property type="entry name" value="PPR_2"/>
    <property type="match status" value="11"/>
</dbReference>
<evidence type="ECO:0000256" key="2">
    <source>
        <dbReference type="PROSITE-ProRule" id="PRU00708"/>
    </source>
</evidence>
<organism evidence="3 4">
    <name type="scientific">Sphagnum troendelagicum</name>
    <dbReference type="NCBI Taxonomy" id="128251"/>
    <lineage>
        <taxon>Eukaryota</taxon>
        <taxon>Viridiplantae</taxon>
        <taxon>Streptophyta</taxon>
        <taxon>Embryophyta</taxon>
        <taxon>Bryophyta</taxon>
        <taxon>Sphagnophytina</taxon>
        <taxon>Sphagnopsida</taxon>
        <taxon>Sphagnales</taxon>
        <taxon>Sphagnaceae</taxon>
        <taxon>Sphagnum</taxon>
    </lineage>
</organism>
<feature type="repeat" description="PPR" evidence="2">
    <location>
        <begin position="132"/>
        <end position="166"/>
    </location>
</feature>
<feature type="repeat" description="PPR" evidence="2">
    <location>
        <begin position="622"/>
        <end position="656"/>
    </location>
</feature>
<dbReference type="InterPro" id="IPR011990">
    <property type="entry name" value="TPR-like_helical_dom_sf"/>
</dbReference>
<feature type="repeat" description="PPR" evidence="2">
    <location>
        <begin position="761"/>
        <end position="795"/>
    </location>
</feature>
<dbReference type="Gene3D" id="1.25.40.10">
    <property type="entry name" value="Tetratricopeptide repeat domain"/>
    <property type="match status" value="7"/>
</dbReference>
<dbReference type="InterPro" id="IPR002885">
    <property type="entry name" value="PPR_rpt"/>
</dbReference>
<evidence type="ECO:0000313" key="4">
    <source>
        <dbReference type="Proteomes" id="UP001497512"/>
    </source>
</evidence>
<proteinExistence type="predicted"/>
<feature type="repeat" description="PPR" evidence="2">
    <location>
        <begin position="66"/>
        <end position="100"/>
    </location>
</feature>
<feature type="repeat" description="PPR" evidence="2">
    <location>
        <begin position="482"/>
        <end position="516"/>
    </location>
</feature>
<evidence type="ECO:0000256" key="1">
    <source>
        <dbReference type="ARBA" id="ARBA00022737"/>
    </source>
</evidence>
<evidence type="ECO:0000313" key="3">
    <source>
        <dbReference type="EMBL" id="CAK9202220.1"/>
    </source>
</evidence>
<keyword evidence="1" id="KW-0677">Repeat</keyword>
<protein>
    <recommendedName>
        <fullName evidence="5">Pentatricopeptide repeat-containing protein</fullName>
    </recommendedName>
</protein>
<feature type="repeat" description="PPR" evidence="2">
    <location>
        <begin position="692"/>
        <end position="726"/>
    </location>
</feature>